<dbReference type="InterPro" id="IPR003598">
    <property type="entry name" value="Ig_sub2"/>
</dbReference>
<evidence type="ECO:0000313" key="5">
    <source>
        <dbReference type="EMBL" id="CAF4054647.1"/>
    </source>
</evidence>
<dbReference type="GO" id="GO:0030424">
    <property type="term" value="C:axon"/>
    <property type="evidence" value="ECO:0007669"/>
    <property type="project" value="TreeGrafter"/>
</dbReference>
<dbReference type="GO" id="GO:0098632">
    <property type="term" value="F:cell-cell adhesion mediator activity"/>
    <property type="evidence" value="ECO:0007669"/>
    <property type="project" value="TreeGrafter"/>
</dbReference>
<dbReference type="GO" id="GO:0007156">
    <property type="term" value="P:homophilic cell adhesion via plasma membrane adhesion molecules"/>
    <property type="evidence" value="ECO:0007669"/>
    <property type="project" value="TreeGrafter"/>
</dbReference>
<evidence type="ECO:0000313" key="4">
    <source>
        <dbReference type="EMBL" id="CAF1246993.1"/>
    </source>
</evidence>
<dbReference type="SUPFAM" id="SSF48726">
    <property type="entry name" value="Immunoglobulin"/>
    <property type="match status" value="8"/>
</dbReference>
<evidence type="ECO:0000256" key="2">
    <source>
        <dbReference type="ARBA" id="ARBA00023319"/>
    </source>
</evidence>
<dbReference type="GO" id="GO:0007411">
    <property type="term" value="P:axon guidance"/>
    <property type="evidence" value="ECO:0007669"/>
    <property type="project" value="TreeGrafter"/>
</dbReference>
<dbReference type="EMBL" id="CAJOBA010038076">
    <property type="protein sequence ID" value="CAF4054647.1"/>
    <property type="molecule type" value="Genomic_DNA"/>
</dbReference>
<reference evidence="5" key="1">
    <citation type="submission" date="2021-02" db="EMBL/GenBank/DDBJ databases">
        <authorList>
            <person name="Nowell W R."/>
        </authorList>
    </citation>
    <scope>NUCLEOTIDE SEQUENCE</scope>
</reference>
<dbReference type="Proteomes" id="UP000677228">
    <property type="component" value="Unassembled WGS sequence"/>
</dbReference>
<comment type="caution">
    <text evidence="5">The sequence shown here is derived from an EMBL/GenBank/DDBJ whole genome shotgun (WGS) entry which is preliminary data.</text>
</comment>
<protein>
    <recommendedName>
        <fullName evidence="3">Ig-like domain-containing protein</fullName>
    </recommendedName>
</protein>
<dbReference type="InterPro" id="IPR007110">
    <property type="entry name" value="Ig-like_dom"/>
</dbReference>
<feature type="non-terminal residue" evidence="5">
    <location>
        <position position="1"/>
    </location>
</feature>
<keyword evidence="1" id="KW-1015">Disulfide bond</keyword>
<evidence type="ECO:0000259" key="3">
    <source>
        <dbReference type="PROSITE" id="PS50835"/>
    </source>
</evidence>
<dbReference type="SMART" id="SM00409">
    <property type="entry name" value="IG"/>
    <property type="match status" value="9"/>
</dbReference>
<accession>A0A8S2PI02</accession>
<dbReference type="AlphaFoldDB" id="A0A8S2PI02"/>
<dbReference type="PANTHER" id="PTHR10075:SF100">
    <property type="entry name" value="FASCICLIN-2"/>
    <property type="match status" value="1"/>
</dbReference>
<evidence type="ECO:0000313" key="6">
    <source>
        <dbReference type="Proteomes" id="UP000682733"/>
    </source>
</evidence>
<dbReference type="PANTHER" id="PTHR10075">
    <property type="entry name" value="BASIGIN RELATED"/>
    <property type="match status" value="1"/>
</dbReference>
<dbReference type="FunFam" id="2.60.40.10:FF:000032">
    <property type="entry name" value="palladin isoform X1"/>
    <property type="match status" value="1"/>
</dbReference>
<dbReference type="PROSITE" id="PS50835">
    <property type="entry name" value="IG_LIKE"/>
    <property type="match status" value="3"/>
</dbReference>
<keyword evidence="2" id="KW-0393">Immunoglobulin domain</keyword>
<dbReference type="InterPro" id="IPR013098">
    <property type="entry name" value="Ig_I-set"/>
</dbReference>
<dbReference type="SMART" id="SM00408">
    <property type="entry name" value="IGc2"/>
    <property type="match status" value="4"/>
</dbReference>
<feature type="domain" description="Ig-like" evidence="3">
    <location>
        <begin position="764"/>
        <end position="851"/>
    </location>
</feature>
<dbReference type="InterPro" id="IPR003599">
    <property type="entry name" value="Ig_sub"/>
</dbReference>
<dbReference type="Pfam" id="PF07679">
    <property type="entry name" value="I-set"/>
    <property type="match status" value="7"/>
</dbReference>
<dbReference type="Gene3D" id="2.60.40.10">
    <property type="entry name" value="Immunoglobulins"/>
    <property type="match status" value="10"/>
</dbReference>
<evidence type="ECO:0000256" key="1">
    <source>
        <dbReference type="ARBA" id="ARBA00023157"/>
    </source>
</evidence>
<dbReference type="GO" id="GO:0005886">
    <property type="term" value="C:plasma membrane"/>
    <property type="evidence" value="ECO:0007669"/>
    <property type="project" value="TreeGrafter"/>
</dbReference>
<dbReference type="GO" id="GO:0070593">
    <property type="term" value="P:dendrite self-avoidance"/>
    <property type="evidence" value="ECO:0007669"/>
    <property type="project" value="TreeGrafter"/>
</dbReference>
<feature type="domain" description="Ig-like" evidence="3">
    <location>
        <begin position="939"/>
        <end position="1029"/>
    </location>
</feature>
<gene>
    <name evidence="4" type="ORF">OVA965_LOCUS26094</name>
    <name evidence="5" type="ORF">TMI583_LOCUS26832</name>
</gene>
<name>A0A8S2PI02_9BILA</name>
<dbReference type="InterPro" id="IPR013783">
    <property type="entry name" value="Ig-like_fold"/>
</dbReference>
<dbReference type="InterPro" id="IPR036179">
    <property type="entry name" value="Ig-like_dom_sf"/>
</dbReference>
<feature type="non-terminal residue" evidence="5">
    <location>
        <position position="1173"/>
    </location>
</feature>
<proteinExistence type="predicted"/>
<organism evidence="5 6">
    <name type="scientific">Didymodactylos carnosus</name>
    <dbReference type="NCBI Taxonomy" id="1234261"/>
    <lineage>
        <taxon>Eukaryota</taxon>
        <taxon>Metazoa</taxon>
        <taxon>Spiralia</taxon>
        <taxon>Gnathifera</taxon>
        <taxon>Rotifera</taxon>
        <taxon>Eurotatoria</taxon>
        <taxon>Bdelloidea</taxon>
        <taxon>Philodinida</taxon>
        <taxon>Philodinidae</taxon>
        <taxon>Didymodactylos</taxon>
    </lineage>
</organism>
<sequence length="1173" mass="133000">TKLSRNNGNESLELVDPHLNVCLIENLVLEFSTTEGFETALPIENFLYDDNASVSVIIQQHTSTLTIDETFFRKFRFSDSSIAKLTLKLGATSHPDRDKLVLDIAYLNNTEVKQIQILYRCSFGSNVIDNQYLPLYDKHAEPKIIKDLINQTLNVGDAAKFRLIFTGWPEPVAHLYKNNQRVYDVELYKVNTVNNFTTEVSFIRKNMTINDEGIYHAVLSDHNYMIEGEPVRIIIREKPAFITPPKDHLQITRGKQAILRSKIIGHPFPVVAWYSMGVYINDYDQNFIMQVDGAQYTISLTVKKVDFNVVITCVLTNVVGNISHTSQLEVIYVPLIIRQMMNQTISLGRNTEVKFELEIDANPTATIFEWYYENKRITNDGHRYIINRSDNVYSLALRYQARISDHGTYKHFELKKMISGIFSLFEGFVPLELFIEGKETDRYSLNVNPVQINDQGTYKIIIWNTEGIIDSKAYLNVLYPPRFLNMGMPNQTILVGQDVNFELMVDGNPTPQAQWYLQGRLIDCSHERCTISHHNKMYKLRIKSVTQSDGSLYVIKFRNSEGEICHDIRLEVHEPPTIQQNLQPQTVTVGDELIYQVTVHGIPLPTVTFYRNNQKIQSEMIPGRDNEILAVFRMKPISRANHGDEYYALAENIYRKIKSNAVHVTVLEKPAFLMVPENQYIKNGHAARYDASIIGYPTPTVTWLFNGIKTSSSDSNFHITFDSQRLVASLTIYKANQSGYVECHLENKIGHISHTAKLTLLIAPQIIRPLTNETIKIGQHVTLSVEAIGNPGLTYQWYFDNKADKKSNWEMEQYDNVYILRIAYAFMTDDGTYEIVVNNSEGTTSSKAQVNVLYPPMILKGLKDQNVTINESVVFQIEVIGNPQVQSQWFYNDIALPHNDHILQLTKVHHTNQGFYKVIVSNSEGNASSQSKLNVLFPPQVITLSNNLTVNAGKDAILEITSIGNPTPTIEWFLNDLLIHKNDNTHYEMNRTGNIYLLKVKNVTIADEATYRIELRNKYGTSRREVKLTVSQSLRSLVLTSSTAYVSGSSPRLSTTSKLISLTIPPDALTKLTVSTMATPSFPSISRLITFTSDTNSAIDYSDIASSSTNESKTLIYLTTLSFSSQIPILTTLSTLPESVTIGLRTALMSKLTSSEATTTVNRFSHSLSMKKK</sequence>
<dbReference type="EMBL" id="CAJNOK010016525">
    <property type="protein sequence ID" value="CAF1246993.1"/>
    <property type="molecule type" value="Genomic_DNA"/>
</dbReference>
<feature type="domain" description="Ig-like" evidence="3">
    <location>
        <begin position="670"/>
        <end position="759"/>
    </location>
</feature>
<dbReference type="Proteomes" id="UP000682733">
    <property type="component" value="Unassembled WGS sequence"/>
</dbReference>